<evidence type="ECO:0008006" key="4">
    <source>
        <dbReference type="Google" id="ProtNLM"/>
    </source>
</evidence>
<proteinExistence type="predicted"/>
<keyword evidence="1" id="KW-0472">Membrane</keyword>
<evidence type="ECO:0000313" key="2">
    <source>
        <dbReference type="EMBL" id="ATI40676.1"/>
    </source>
</evidence>
<dbReference type="Pfam" id="PF04304">
    <property type="entry name" value="DUF454"/>
    <property type="match status" value="1"/>
</dbReference>
<keyword evidence="3" id="KW-1185">Reference proteome</keyword>
<dbReference type="PANTHER" id="PTHR35813:SF1">
    <property type="entry name" value="INNER MEMBRANE PROTEIN YBAN"/>
    <property type="match status" value="1"/>
</dbReference>
<organism evidence="2 3">
    <name type="scientific">Pacificitalea manganoxidans</name>
    <dbReference type="NCBI Taxonomy" id="1411902"/>
    <lineage>
        <taxon>Bacteria</taxon>
        <taxon>Pseudomonadati</taxon>
        <taxon>Pseudomonadota</taxon>
        <taxon>Alphaproteobacteria</taxon>
        <taxon>Rhodobacterales</taxon>
        <taxon>Paracoccaceae</taxon>
        <taxon>Pacificitalea</taxon>
    </lineage>
</organism>
<keyword evidence="1" id="KW-0812">Transmembrane</keyword>
<dbReference type="RefSeq" id="WP_097372344.1">
    <property type="nucleotide sequence ID" value="NZ_CP021404.1"/>
</dbReference>
<dbReference type="AlphaFoldDB" id="A0A291LVB0"/>
<dbReference type="GO" id="GO:0005886">
    <property type="term" value="C:plasma membrane"/>
    <property type="evidence" value="ECO:0007669"/>
    <property type="project" value="TreeGrafter"/>
</dbReference>
<gene>
    <name evidence="2" type="ORF">CBW24_00710</name>
</gene>
<keyword evidence="1" id="KW-1133">Transmembrane helix</keyword>
<evidence type="ECO:0000256" key="1">
    <source>
        <dbReference type="SAM" id="Phobius"/>
    </source>
</evidence>
<dbReference type="PANTHER" id="PTHR35813">
    <property type="entry name" value="INNER MEMBRANE PROTEIN YBAN"/>
    <property type="match status" value="1"/>
</dbReference>
<accession>A0A291LVB0</accession>
<dbReference type="OrthoDB" id="9816293at2"/>
<evidence type="ECO:0000313" key="3">
    <source>
        <dbReference type="Proteomes" id="UP000219050"/>
    </source>
</evidence>
<dbReference type="InterPro" id="IPR007401">
    <property type="entry name" value="DUF454"/>
</dbReference>
<dbReference type="KEGG" id="cmag:CBW24_00710"/>
<sequence length="134" mass="14554">MRALWIIFGLAALLLGTIGIVLPLLPTVPFLLLAAFCFAQGSERLHRWLITHPRLGPPILDWQENGAISRRAKVMATASVALVFGTSLALGLAWKLIAIQAVTLSCVMVFIWSRPEGKRTATGTARPDLPDRGN</sequence>
<reference evidence="2 3" key="1">
    <citation type="submission" date="2017-05" db="EMBL/GenBank/DDBJ databases">
        <title>Comparative genomic and metabolic analysis of manganese-oxidizing mechanisms in Celeribater manganoxidans DY25T: its adaption to the environment of polymetallic nodule.</title>
        <authorList>
            <person name="Wang X."/>
        </authorList>
    </citation>
    <scope>NUCLEOTIDE SEQUENCE [LARGE SCALE GENOMIC DNA]</scope>
    <source>
        <strain evidence="2 3">DY25</strain>
    </source>
</reference>
<feature type="transmembrane region" description="Helical" evidence="1">
    <location>
        <begin position="92"/>
        <end position="112"/>
    </location>
</feature>
<dbReference type="EMBL" id="CP021404">
    <property type="protein sequence ID" value="ATI40676.1"/>
    <property type="molecule type" value="Genomic_DNA"/>
</dbReference>
<protein>
    <recommendedName>
        <fullName evidence="4">DUF454 domain-containing protein</fullName>
    </recommendedName>
</protein>
<name>A0A291LVB0_9RHOB</name>
<dbReference type="Proteomes" id="UP000219050">
    <property type="component" value="Chromosome"/>
</dbReference>
<dbReference type="PIRSF" id="PIRSF016789">
    <property type="entry name" value="DUF454"/>
    <property type="match status" value="1"/>
</dbReference>